<dbReference type="Pfam" id="PF13657">
    <property type="entry name" value="Couple_hipA"/>
    <property type="match status" value="1"/>
</dbReference>
<accession>A0A0F9UR63</accession>
<gene>
    <name evidence="5" type="ORF">LCGC14_0500070</name>
</gene>
<comment type="caution">
    <text evidence="5">The sequence shown here is derived from an EMBL/GenBank/DDBJ whole genome shotgun (WGS) entry which is preliminary data.</text>
</comment>
<protein>
    <recommendedName>
        <fullName evidence="6">HipA-like C-terminal domain-containing protein</fullName>
    </recommendedName>
</protein>
<dbReference type="GO" id="GO:0004674">
    <property type="term" value="F:protein serine/threonine kinase activity"/>
    <property type="evidence" value="ECO:0007669"/>
    <property type="project" value="TreeGrafter"/>
</dbReference>
<dbReference type="InterPro" id="IPR052028">
    <property type="entry name" value="HipA_Ser/Thr_kinase"/>
</dbReference>
<name>A0A0F9UR63_9ZZZZ</name>
<dbReference type="PANTHER" id="PTHR37419">
    <property type="entry name" value="SERINE/THREONINE-PROTEIN KINASE TOXIN HIPA"/>
    <property type="match status" value="1"/>
</dbReference>
<sequence length="430" mass="47322">MKIFYESREVAEIAPGKDGAATLTYNPDWQGTQGAFPVSTRMPLEVARHGAGEVLPWVANLLPESQQLEMVARATGASQTDPLALLASIGRDTAGAMSFSERGFTQMTTREVPDETALERIIQELPQKPFLVGEDGVSMSLAGVQSKIGVHVGEEGMISIPVEGAPSTWILKPDSGSLPGGVYNESLCLRLAHLVGLAAPEVRVGRAGARRYLLVKRYDRRRQGESWRRLHQEDMCQALGRLPSAKYERNETGQRGPTVRDIVAVMRSLDPLRGVLSIFDYVIFNAIACNTDAHAKNYSVMVTASGARLAPIYDVMCAKLWPDITSKQAMSVATKWEGDYFKGRHWQREAALCGLNSTAALRRVEMLCKTTMKHLPQAVEEVIAMDPDAEHWVREVEKYIAERATFLVNGLGEQDPEATTWARARLDAVG</sequence>
<evidence type="ECO:0000259" key="4">
    <source>
        <dbReference type="Pfam" id="PF13657"/>
    </source>
</evidence>
<evidence type="ECO:0000256" key="1">
    <source>
        <dbReference type="ARBA" id="ARBA00022679"/>
    </source>
</evidence>
<dbReference type="InterPro" id="IPR017508">
    <property type="entry name" value="HipA_N1"/>
</dbReference>
<evidence type="ECO:0000313" key="5">
    <source>
        <dbReference type="EMBL" id="KKN63641.1"/>
    </source>
</evidence>
<dbReference type="PANTHER" id="PTHR37419:SF1">
    <property type="entry name" value="SERINE_THREONINE-PROTEIN KINASE TOXIN HIPA"/>
    <property type="match status" value="1"/>
</dbReference>
<dbReference type="GO" id="GO:0005829">
    <property type="term" value="C:cytosol"/>
    <property type="evidence" value="ECO:0007669"/>
    <property type="project" value="TreeGrafter"/>
</dbReference>
<dbReference type="EMBL" id="LAZR01000584">
    <property type="protein sequence ID" value="KKN63641.1"/>
    <property type="molecule type" value="Genomic_DNA"/>
</dbReference>
<proteinExistence type="predicted"/>
<dbReference type="Gene3D" id="1.10.1070.20">
    <property type="match status" value="1"/>
</dbReference>
<feature type="domain" description="HipA-like C-terminal" evidence="3">
    <location>
        <begin position="139"/>
        <end position="373"/>
    </location>
</feature>
<organism evidence="5">
    <name type="scientific">marine sediment metagenome</name>
    <dbReference type="NCBI Taxonomy" id="412755"/>
    <lineage>
        <taxon>unclassified sequences</taxon>
        <taxon>metagenomes</taxon>
        <taxon>ecological metagenomes</taxon>
    </lineage>
</organism>
<dbReference type="NCBIfam" id="TIGR03071">
    <property type="entry name" value="couple_hipA"/>
    <property type="match status" value="1"/>
</dbReference>
<dbReference type="InterPro" id="IPR012893">
    <property type="entry name" value="HipA-like_C"/>
</dbReference>
<evidence type="ECO:0008006" key="6">
    <source>
        <dbReference type="Google" id="ProtNLM"/>
    </source>
</evidence>
<keyword evidence="2" id="KW-0418">Kinase</keyword>
<dbReference type="CDD" id="cd17793">
    <property type="entry name" value="HipA"/>
    <property type="match status" value="1"/>
</dbReference>
<evidence type="ECO:0000259" key="3">
    <source>
        <dbReference type="Pfam" id="PF07804"/>
    </source>
</evidence>
<reference evidence="5" key="1">
    <citation type="journal article" date="2015" name="Nature">
        <title>Complex archaea that bridge the gap between prokaryotes and eukaryotes.</title>
        <authorList>
            <person name="Spang A."/>
            <person name="Saw J.H."/>
            <person name="Jorgensen S.L."/>
            <person name="Zaremba-Niedzwiedzka K."/>
            <person name="Martijn J."/>
            <person name="Lind A.E."/>
            <person name="van Eijk R."/>
            <person name="Schleper C."/>
            <person name="Guy L."/>
            <person name="Ettema T.J."/>
        </authorList>
    </citation>
    <scope>NUCLEOTIDE SEQUENCE</scope>
</reference>
<keyword evidence="1" id="KW-0808">Transferase</keyword>
<dbReference type="AlphaFoldDB" id="A0A0F9UR63"/>
<feature type="domain" description="HipA N-terminal subdomain 1" evidence="4">
    <location>
        <begin position="2"/>
        <end position="99"/>
    </location>
</feature>
<dbReference type="Pfam" id="PF07804">
    <property type="entry name" value="HipA_C"/>
    <property type="match status" value="1"/>
</dbReference>
<evidence type="ECO:0000256" key="2">
    <source>
        <dbReference type="ARBA" id="ARBA00022777"/>
    </source>
</evidence>